<dbReference type="Proteomes" id="UP001632037">
    <property type="component" value="Unassembled WGS sequence"/>
</dbReference>
<reference evidence="1 2" key="1">
    <citation type="submission" date="2024-09" db="EMBL/GenBank/DDBJ databases">
        <title>Genome sequencing and assembly of Phytophthora oleae, isolate VK10A, causative agent of rot of olive drupes.</title>
        <authorList>
            <person name="Conti Taguali S."/>
            <person name="Riolo M."/>
            <person name="La Spada F."/>
            <person name="Cacciola S.O."/>
            <person name="Dionisio G."/>
        </authorList>
    </citation>
    <scope>NUCLEOTIDE SEQUENCE [LARGE SCALE GENOMIC DNA]</scope>
    <source>
        <strain evidence="1 2">VK10A</strain>
    </source>
</reference>
<dbReference type="AlphaFoldDB" id="A0ABD3FL82"/>
<accession>A0ABD3FL82</accession>
<proteinExistence type="predicted"/>
<organism evidence="1 2">
    <name type="scientific">Phytophthora oleae</name>
    <dbReference type="NCBI Taxonomy" id="2107226"/>
    <lineage>
        <taxon>Eukaryota</taxon>
        <taxon>Sar</taxon>
        <taxon>Stramenopiles</taxon>
        <taxon>Oomycota</taxon>
        <taxon>Peronosporomycetes</taxon>
        <taxon>Peronosporales</taxon>
        <taxon>Peronosporaceae</taxon>
        <taxon>Phytophthora</taxon>
    </lineage>
</organism>
<name>A0ABD3FL82_9STRA</name>
<keyword evidence="2" id="KW-1185">Reference proteome</keyword>
<evidence type="ECO:0000313" key="1">
    <source>
        <dbReference type="EMBL" id="KAL3666324.1"/>
    </source>
</evidence>
<comment type="caution">
    <text evidence="1">The sequence shown here is derived from an EMBL/GenBank/DDBJ whole genome shotgun (WGS) entry which is preliminary data.</text>
</comment>
<protein>
    <submittedName>
        <fullName evidence="1">Uncharacterized protein</fullName>
    </submittedName>
</protein>
<sequence length="108" mass="11924">MQRNKRGVSLEEEQAAQASSQFLDRISVAAVTVVNEWPCCVFVELGQPPSRSPCPWHKRQIADARRLQSDANATHSGIRTPTRVFDEGGFGARVYFNLQASRYGASGT</sequence>
<evidence type="ECO:0000313" key="2">
    <source>
        <dbReference type="Proteomes" id="UP001632037"/>
    </source>
</evidence>
<gene>
    <name evidence="1" type="ORF">V7S43_008576</name>
</gene>
<dbReference type="EMBL" id="JBIMZQ010000017">
    <property type="protein sequence ID" value="KAL3666324.1"/>
    <property type="molecule type" value="Genomic_DNA"/>
</dbReference>